<dbReference type="RefSeq" id="WP_224609933.1">
    <property type="nucleotide sequence ID" value="NZ_JAIQXV010000012.1"/>
</dbReference>
<evidence type="ECO:0000313" key="3">
    <source>
        <dbReference type="Proteomes" id="UP001596317"/>
    </source>
</evidence>
<feature type="compositionally biased region" description="Basic and acidic residues" evidence="1">
    <location>
        <begin position="44"/>
        <end position="54"/>
    </location>
</feature>
<feature type="region of interest" description="Disordered" evidence="1">
    <location>
        <begin position="27"/>
        <end position="54"/>
    </location>
</feature>
<sequence length="54" mass="5838">MSPSDHDARNRELIQWLRAAWDEMTSAEPIHDGLAPGADGPAESGRETTTESSS</sequence>
<gene>
    <name evidence="2" type="ORF">ACFP90_27830</name>
</gene>
<dbReference type="Proteomes" id="UP001596317">
    <property type="component" value="Unassembled WGS sequence"/>
</dbReference>
<accession>A0ABW1ZTU4</accession>
<dbReference type="EMBL" id="JBHSWB010000004">
    <property type="protein sequence ID" value="MFC6663807.1"/>
    <property type="molecule type" value="Genomic_DNA"/>
</dbReference>
<evidence type="ECO:0000313" key="2">
    <source>
        <dbReference type="EMBL" id="MFC6663807.1"/>
    </source>
</evidence>
<reference evidence="3" key="1">
    <citation type="journal article" date="2019" name="Int. J. Syst. Evol. Microbiol.">
        <title>The Global Catalogue of Microorganisms (GCM) 10K type strain sequencing project: providing services to taxonomists for standard genome sequencing and annotation.</title>
        <authorList>
            <consortium name="The Broad Institute Genomics Platform"/>
            <consortium name="The Broad Institute Genome Sequencing Center for Infectious Disease"/>
            <person name="Wu L."/>
            <person name="Ma J."/>
        </authorList>
    </citation>
    <scope>NUCLEOTIDE SEQUENCE [LARGE SCALE GENOMIC DNA]</scope>
    <source>
        <strain evidence="3">CCUG 63830</strain>
    </source>
</reference>
<comment type="caution">
    <text evidence="2">The sequence shown here is derived from an EMBL/GenBank/DDBJ whole genome shotgun (WGS) entry which is preliminary data.</text>
</comment>
<protein>
    <submittedName>
        <fullName evidence="2">Uncharacterized protein</fullName>
    </submittedName>
</protein>
<name>A0ABW1ZTU4_9DEIO</name>
<organism evidence="2 3">
    <name type="scientific">Deinococcus multiflagellatus</name>
    <dbReference type="NCBI Taxonomy" id="1656887"/>
    <lineage>
        <taxon>Bacteria</taxon>
        <taxon>Thermotogati</taxon>
        <taxon>Deinococcota</taxon>
        <taxon>Deinococci</taxon>
        <taxon>Deinococcales</taxon>
        <taxon>Deinococcaceae</taxon>
        <taxon>Deinococcus</taxon>
    </lineage>
</organism>
<evidence type="ECO:0000256" key="1">
    <source>
        <dbReference type="SAM" id="MobiDB-lite"/>
    </source>
</evidence>
<proteinExistence type="predicted"/>
<keyword evidence="3" id="KW-1185">Reference proteome</keyword>